<dbReference type="Proteomes" id="UP001610444">
    <property type="component" value="Unassembled WGS sequence"/>
</dbReference>
<dbReference type="Pfam" id="PF08386">
    <property type="entry name" value="Abhydrolase_4"/>
    <property type="match status" value="1"/>
</dbReference>
<accession>A0ABR4J9Q0</accession>
<keyword evidence="3" id="KW-0732">Signal</keyword>
<dbReference type="Gene3D" id="3.40.50.1820">
    <property type="entry name" value="alpha/beta hydrolase"/>
    <property type="match status" value="1"/>
</dbReference>
<dbReference type="InterPro" id="IPR000073">
    <property type="entry name" value="AB_hydrolase_1"/>
</dbReference>
<dbReference type="InterPro" id="IPR029058">
    <property type="entry name" value="AB_hydrolase_fold"/>
</dbReference>
<sequence length="579" mass="61967">MSAGPSVSALLALFIYSGKALGTLHWTPCPSNPTFDCTTLPVPLEYAAPNNGQSASIPLARLNATVPPSERKGPLLTNPGGPGSSGIDFLLNGAGEGVSTITGGFYDVISWDPRGVGSAEPLLRCFDTVGEESRGSASLPLAAEIEYSQFRNESYIPEFYERLEEYDSAVGELAQECAEYNSSALYTSSAAYVVRDMAAIVDAIEGTENARLNYWGLSYGTIYGAEFIQTFPERVGRIVLDGVFDAEANSEQYTRQLPHDELYVRDAIADFDRMCTDAGPDACALSLSPGNHSANLSITTRLANLHESLYHNPISAPDGTWSITAGIFSFFMYSYLKLPPTWPIVTSAVRALETGDSGPFATLLTGATTASVTNESAPATGSLAGWPIQCTDNAPSNQTSLREVGKLILDISLSEETPWLNADLSTLSFCRNFPNTRPQVPNIGAGKLITGETNNILSAQHTSILIVNALHDPTTPVSSAKRLHEWLPSSSQLVTRRGPGHTTISLGSLGLVQAIREYFVDGTLPATPEVHDVSQNVFPGGDAANSANPDPVFNGTHTREERELLEATYDVFLAFIGLP</sequence>
<keyword evidence="2" id="KW-0378">Hydrolase</keyword>
<evidence type="ECO:0000256" key="1">
    <source>
        <dbReference type="ARBA" id="ARBA00010088"/>
    </source>
</evidence>
<evidence type="ECO:0000256" key="2">
    <source>
        <dbReference type="ARBA" id="ARBA00022801"/>
    </source>
</evidence>
<keyword evidence="7" id="KW-1185">Reference proteome</keyword>
<evidence type="ECO:0000313" key="6">
    <source>
        <dbReference type="EMBL" id="KAL2836793.1"/>
    </source>
</evidence>
<feature type="domain" description="AB hydrolase-1" evidence="4">
    <location>
        <begin position="74"/>
        <end position="243"/>
    </location>
</feature>
<evidence type="ECO:0000313" key="7">
    <source>
        <dbReference type="Proteomes" id="UP001610444"/>
    </source>
</evidence>
<feature type="domain" description="Peptidase S33 tripeptidyl aminopeptidase-like C-terminal" evidence="5">
    <location>
        <begin position="455"/>
        <end position="527"/>
    </location>
</feature>
<dbReference type="InterPro" id="IPR013595">
    <property type="entry name" value="Pept_S33_TAP-like_C"/>
</dbReference>
<evidence type="ECO:0000259" key="4">
    <source>
        <dbReference type="Pfam" id="PF00561"/>
    </source>
</evidence>
<proteinExistence type="inferred from homology"/>
<gene>
    <name evidence="6" type="ORF">BJX68DRAFT_259797</name>
</gene>
<comment type="caution">
    <text evidence="6">The sequence shown here is derived from an EMBL/GenBank/DDBJ whole genome shotgun (WGS) entry which is preliminary data.</text>
</comment>
<organism evidence="6 7">
    <name type="scientific">Aspergillus pseudodeflectus</name>
    <dbReference type="NCBI Taxonomy" id="176178"/>
    <lineage>
        <taxon>Eukaryota</taxon>
        <taxon>Fungi</taxon>
        <taxon>Dikarya</taxon>
        <taxon>Ascomycota</taxon>
        <taxon>Pezizomycotina</taxon>
        <taxon>Eurotiomycetes</taxon>
        <taxon>Eurotiomycetidae</taxon>
        <taxon>Eurotiales</taxon>
        <taxon>Aspergillaceae</taxon>
        <taxon>Aspergillus</taxon>
        <taxon>Aspergillus subgen. Nidulantes</taxon>
    </lineage>
</organism>
<dbReference type="SUPFAM" id="SSF53474">
    <property type="entry name" value="alpha/beta-Hydrolases"/>
    <property type="match status" value="1"/>
</dbReference>
<dbReference type="PANTHER" id="PTHR43248:SF22">
    <property type="entry name" value="AB HYDROLASE-1 DOMAIN-CONTAINING PROTEIN"/>
    <property type="match status" value="1"/>
</dbReference>
<evidence type="ECO:0008006" key="8">
    <source>
        <dbReference type="Google" id="ProtNLM"/>
    </source>
</evidence>
<reference evidence="6 7" key="1">
    <citation type="submission" date="2024-07" db="EMBL/GenBank/DDBJ databases">
        <title>Section-level genome sequencing and comparative genomics of Aspergillus sections Usti and Cavernicolus.</title>
        <authorList>
            <consortium name="Lawrence Berkeley National Laboratory"/>
            <person name="Nybo J.L."/>
            <person name="Vesth T.C."/>
            <person name="Theobald S."/>
            <person name="Frisvad J.C."/>
            <person name="Larsen T.O."/>
            <person name="Kjaerboelling I."/>
            <person name="Rothschild-Mancinelli K."/>
            <person name="Lyhne E.K."/>
            <person name="Kogle M.E."/>
            <person name="Barry K."/>
            <person name="Clum A."/>
            <person name="Na H."/>
            <person name="Ledsgaard L."/>
            <person name="Lin J."/>
            <person name="Lipzen A."/>
            <person name="Kuo A."/>
            <person name="Riley R."/>
            <person name="Mondo S."/>
            <person name="LaButti K."/>
            <person name="Haridas S."/>
            <person name="Pangalinan J."/>
            <person name="Salamov A.A."/>
            <person name="Simmons B.A."/>
            <person name="Magnuson J.K."/>
            <person name="Chen J."/>
            <person name="Drula E."/>
            <person name="Henrissat B."/>
            <person name="Wiebenga A."/>
            <person name="Lubbers R.J."/>
            <person name="Gomes A.C."/>
            <person name="Macurrencykelacurrency M.R."/>
            <person name="Stajich J."/>
            <person name="Grigoriev I.V."/>
            <person name="Mortensen U.H."/>
            <person name="De vries R.P."/>
            <person name="Baker S.E."/>
            <person name="Andersen M.R."/>
        </authorList>
    </citation>
    <scope>NUCLEOTIDE SEQUENCE [LARGE SCALE GENOMIC DNA]</scope>
    <source>
        <strain evidence="6 7">CBS 756.74</strain>
    </source>
</reference>
<dbReference type="RefSeq" id="XP_070892242.1">
    <property type="nucleotide sequence ID" value="XM_071043765.1"/>
</dbReference>
<comment type="similarity">
    <text evidence="1">Belongs to the peptidase S33 family.</text>
</comment>
<feature type="chain" id="PRO_5046263746" description="Alpha/Beta hydrolase protein" evidence="3">
    <location>
        <begin position="23"/>
        <end position="579"/>
    </location>
</feature>
<feature type="signal peptide" evidence="3">
    <location>
        <begin position="1"/>
        <end position="22"/>
    </location>
</feature>
<dbReference type="GeneID" id="98158929"/>
<name>A0ABR4J9Q0_9EURO</name>
<protein>
    <recommendedName>
        <fullName evidence="8">Alpha/Beta hydrolase protein</fullName>
    </recommendedName>
</protein>
<dbReference type="Pfam" id="PF00561">
    <property type="entry name" value="Abhydrolase_1"/>
    <property type="match status" value="1"/>
</dbReference>
<dbReference type="EMBL" id="JBFXLR010000108">
    <property type="protein sequence ID" value="KAL2836793.1"/>
    <property type="molecule type" value="Genomic_DNA"/>
</dbReference>
<evidence type="ECO:0000259" key="5">
    <source>
        <dbReference type="Pfam" id="PF08386"/>
    </source>
</evidence>
<dbReference type="InterPro" id="IPR051601">
    <property type="entry name" value="Serine_prot/Carboxylest_S33"/>
</dbReference>
<dbReference type="PANTHER" id="PTHR43248">
    <property type="entry name" value="2-SUCCINYL-6-HYDROXY-2,4-CYCLOHEXADIENE-1-CARBOXYLATE SYNTHASE"/>
    <property type="match status" value="1"/>
</dbReference>
<evidence type="ECO:0000256" key="3">
    <source>
        <dbReference type="SAM" id="SignalP"/>
    </source>
</evidence>